<dbReference type="STRING" id="307972.A0A2G8KS20"/>
<dbReference type="GO" id="GO:0005789">
    <property type="term" value="C:endoplasmic reticulum membrane"/>
    <property type="evidence" value="ECO:0007669"/>
    <property type="project" value="UniProtKB-SubCell"/>
</dbReference>
<dbReference type="EMBL" id="MRZV01000404">
    <property type="protein sequence ID" value="PIK50794.1"/>
    <property type="molecule type" value="Genomic_DNA"/>
</dbReference>
<keyword evidence="4" id="KW-0472">Membrane</keyword>
<dbReference type="Pfam" id="PF00067">
    <property type="entry name" value="p450"/>
    <property type="match status" value="1"/>
</dbReference>
<organism evidence="5 6">
    <name type="scientific">Stichopus japonicus</name>
    <name type="common">Sea cucumber</name>
    <dbReference type="NCBI Taxonomy" id="307972"/>
    <lineage>
        <taxon>Eukaryota</taxon>
        <taxon>Metazoa</taxon>
        <taxon>Echinodermata</taxon>
        <taxon>Eleutherozoa</taxon>
        <taxon>Echinozoa</taxon>
        <taxon>Holothuroidea</taxon>
        <taxon>Aspidochirotacea</taxon>
        <taxon>Aspidochirotida</taxon>
        <taxon>Stichopodidae</taxon>
        <taxon>Apostichopus</taxon>
    </lineage>
</organism>
<evidence type="ECO:0000256" key="1">
    <source>
        <dbReference type="ARBA" id="ARBA00004586"/>
    </source>
</evidence>
<dbReference type="Gene3D" id="1.10.630.10">
    <property type="entry name" value="Cytochrome P450"/>
    <property type="match status" value="1"/>
</dbReference>
<dbReference type="GO" id="GO:0016705">
    <property type="term" value="F:oxidoreductase activity, acting on paired donors, with incorporation or reduction of molecular oxygen"/>
    <property type="evidence" value="ECO:0007669"/>
    <property type="project" value="InterPro"/>
</dbReference>
<evidence type="ECO:0000256" key="3">
    <source>
        <dbReference type="ARBA" id="ARBA00022824"/>
    </source>
</evidence>
<dbReference type="GO" id="GO:0005506">
    <property type="term" value="F:iron ion binding"/>
    <property type="evidence" value="ECO:0007669"/>
    <property type="project" value="InterPro"/>
</dbReference>
<evidence type="ECO:0000313" key="5">
    <source>
        <dbReference type="EMBL" id="PIK50794.1"/>
    </source>
</evidence>
<reference evidence="5 6" key="1">
    <citation type="journal article" date="2017" name="PLoS Biol.">
        <title>The sea cucumber genome provides insights into morphological evolution and visceral regeneration.</title>
        <authorList>
            <person name="Zhang X."/>
            <person name="Sun L."/>
            <person name="Yuan J."/>
            <person name="Sun Y."/>
            <person name="Gao Y."/>
            <person name="Zhang L."/>
            <person name="Li S."/>
            <person name="Dai H."/>
            <person name="Hamel J.F."/>
            <person name="Liu C."/>
            <person name="Yu Y."/>
            <person name="Liu S."/>
            <person name="Lin W."/>
            <person name="Guo K."/>
            <person name="Jin S."/>
            <person name="Xu P."/>
            <person name="Storey K.B."/>
            <person name="Huan P."/>
            <person name="Zhang T."/>
            <person name="Zhou Y."/>
            <person name="Zhang J."/>
            <person name="Lin C."/>
            <person name="Li X."/>
            <person name="Xing L."/>
            <person name="Huo D."/>
            <person name="Sun M."/>
            <person name="Wang L."/>
            <person name="Mercier A."/>
            <person name="Li F."/>
            <person name="Yang H."/>
            <person name="Xiang J."/>
        </authorList>
    </citation>
    <scope>NUCLEOTIDE SEQUENCE [LARGE SCALE GENOMIC DNA]</scope>
    <source>
        <strain evidence="5">Shaxun</strain>
        <tissue evidence="5">Muscle</tissue>
    </source>
</reference>
<dbReference type="InterPro" id="IPR050196">
    <property type="entry name" value="Cytochrome_P450_Monoox"/>
</dbReference>
<dbReference type="GO" id="GO:0004497">
    <property type="term" value="F:monooxygenase activity"/>
    <property type="evidence" value="ECO:0007669"/>
    <property type="project" value="InterPro"/>
</dbReference>
<dbReference type="Proteomes" id="UP000230750">
    <property type="component" value="Unassembled WGS sequence"/>
</dbReference>
<dbReference type="OrthoDB" id="1470350at2759"/>
<gene>
    <name evidence="5" type="ORF">BSL78_12324</name>
</gene>
<evidence type="ECO:0000313" key="6">
    <source>
        <dbReference type="Proteomes" id="UP000230750"/>
    </source>
</evidence>
<keyword evidence="3" id="KW-0256">Endoplasmic reticulum</keyword>
<keyword evidence="6" id="KW-1185">Reference proteome</keyword>
<dbReference type="AlphaFoldDB" id="A0A2G8KS20"/>
<accession>A0A2G8KS20</accession>
<comment type="similarity">
    <text evidence="2">Belongs to the cytochrome P450 family.</text>
</comment>
<dbReference type="GO" id="GO:0020037">
    <property type="term" value="F:heme binding"/>
    <property type="evidence" value="ECO:0007669"/>
    <property type="project" value="InterPro"/>
</dbReference>
<proteinExistence type="inferred from homology"/>
<dbReference type="SUPFAM" id="SSF48264">
    <property type="entry name" value="Cytochrome P450"/>
    <property type="match status" value="1"/>
</dbReference>
<evidence type="ECO:0000256" key="2">
    <source>
        <dbReference type="ARBA" id="ARBA00010617"/>
    </source>
</evidence>
<name>A0A2G8KS20_STIJA</name>
<dbReference type="PANTHER" id="PTHR24291:SF189">
    <property type="entry name" value="CYTOCHROME P450 4C3-RELATED"/>
    <property type="match status" value="1"/>
</dbReference>
<comment type="subcellular location">
    <subcellularLocation>
        <location evidence="1">Endoplasmic reticulum membrane</location>
    </subcellularLocation>
</comment>
<dbReference type="InterPro" id="IPR036396">
    <property type="entry name" value="Cyt_P450_sf"/>
</dbReference>
<comment type="caution">
    <text evidence="5">The sequence shown here is derived from an EMBL/GenBank/DDBJ whole genome shotgun (WGS) entry which is preliminary data.</text>
</comment>
<sequence length="113" mass="13042">MIRWSIDFAFRYPDKKTMAVWVGPVPVIASGDTKDIEKILSSSKELNKGMFYQMLTPWLGSGLLLSKGKKWQSRRKLLTPSFHFSVLASFVDIFNDKAKILTEKCVDWRVQNQ</sequence>
<dbReference type="InterPro" id="IPR001128">
    <property type="entry name" value="Cyt_P450"/>
</dbReference>
<protein>
    <submittedName>
        <fullName evidence="5">Cytochrome P450 4V3</fullName>
    </submittedName>
</protein>
<evidence type="ECO:0000256" key="4">
    <source>
        <dbReference type="ARBA" id="ARBA00023136"/>
    </source>
</evidence>
<dbReference type="PANTHER" id="PTHR24291">
    <property type="entry name" value="CYTOCHROME P450 FAMILY 4"/>
    <property type="match status" value="1"/>
</dbReference>